<keyword evidence="11" id="KW-1185">Reference proteome</keyword>
<comment type="catalytic activity">
    <reaction evidence="6 8">
        <text>dCMP + ATP = dCDP + ADP</text>
        <dbReference type="Rhea" id="RHEA:25094"/>
        <dbReference type="ChEBI" id="CHEBI:30616"/>
        <dbReference type="ChEBI" id="CHEBI:57566"/>
        <dbReference type="ChEBI" id="CHEBI:58593"/>
        <dbReference type="ChEBI" id="CHEBI:456216"/>
        <dbReference type="EC" id="2.7.4.25"/>
    </reaction>
</comment>
<name>I5AQI3_EUBC6</name>
<organism evidence="10 11">
    <name type="scientific">Eubacterium cellulosolvens (strain ATCC 43171 / JCM 9499 / 6)</name>
    <name type="common">Cillobacterium cellulosolvens</name>
    <dbReference type="NCBI Taxonomy" id="633697"/>
    <lineage>
        <taxon>Bacteria</taxon>
        <taxon>Bacillati</taxon>
        <taxon>Bacillota</taxon>
        <taxon>Clostridia</taxon>
        <taxon>Eubacteriales</taxon>
        <taxon>Eubacteriaceae</taxon>
        <taxon>Eubacterium</taxon>
    </lineage>
</organism>
<dbReference type="GO" id="GO:0006220">
    <property type="term" value="P:pyrimidine nucleotide metabolic process"/>
    <property type="evidence" value="ECO:0007669"/>
    <property type="project" value="UniProtKB-UniRule"/>
</dbReference>
<dbReference type="GO" id="GO:0005829">
    <property type="term" value="C:cytosol"/>
    <property type="evidence" value="ECO:0007669"/>
    <property type="project" value="TreeGrafter"/>
</dbReference>
<keyword evidence="4 8" id="KW-0418">Kinase</keyword>
<keyword evidence="8" id="KW-0963">Cytoplasm</keyword>
<evidence type="ECO:0000313" key="10">
    <source>
        <dbReference type="EMBL" id="EIM56056.1"/>
    </source>
</evidence>
<gene>
    <name evidence="8" type="primary">cmk</name>
    <name evidence="10" type="ORF">EubceDRAFT1_0196</name>
</gene>
<sequence length="221" mass="24265">MSFQIAIDGPAGAGKSTVAKRVAAELGFIYVDTGAMYRAMGLYFLDNGVDTDDEAAVNASLDGAEVTLEIVDGNQVVFLNGKDVNGRIRTEEAGMMASKTSAYAENRKKLVAMQQKIAASQNVVMDGRDIGTVVLPDAPLKIYLTASTRTRAERRYKELLEKGQEADLAAIEKDIEQRDYQDMHREHSPLRRADDAVLVDSSDLNIDEVVQKIVTYAKEKM</sequence>
<dbReference type="STRING" id="633697.EubceDRAFT1_0196"/>
<proteinExistence type="inferred from homology"/>
<dbReference type="Gene3D" id="3.40.50.300">
    <property type="entry name" value="P-loop containing nucleotide triphosphate hydrolases"/>
    <property type="match status" value="1"/>
</dbReference>
<protein>
    <recommendedName>
        <fullName evidence="8">Cytidylate kinase</fullName>
        <shortName evidence="8">CK</shortName>
        <ecNumber evidence="8">2.7.4.25</ecNumber>
    </recommendedName>
    <alternativeName>
        <fullName evidence="8">Cytidine monophosphate kinase</fullName>
        <shortName evidence="8">CMP kinase</shortName>
    </alternativeName>
</protein>
<dbReference type="GO" id="GO:0036430">
    <property type="term" value="F:CMP kinase activity"/>
    <property type="evidence" value="ECO:0007669"/>
    <property type="project" value="RHEA"/>
</dbReference>
<accession>I5AQI3</accession>
<dbReference type="CDD" id="cd02020">
    <property type="entry name" value="CMPK"/>
    <property type="match status" value="1"/>
</dbReference>
<evidence type="ECO:0000256" key="3">
    <source>
        <dbReference type="ARBA" id="ARBA00022741"/>
    </source>
</evidence>
<dbReference type="Pfam" id="PF02224">
    <property type="entry name" value="Cytidylate_kin"/>
    <property type="match status" value="1"/>
</dbReference>
<dbReference type="GO" id="GO:0005524">
    <property type="term" value="F:ATP binding"/>
    <property type="evidence" value="ECO:0007669"/>
    <property type="project" value="UniProtKB-UniRule"/>
</dbReference>
<dbReference type="GO" id="GO:0036431">
    <property type="term" value="F:dCMP kinase activity"/>
    <property type="evidence" value="ECO:0007669"/>
    <property type="project" value="InterPro"/>
</dbReference>
<evidence type="ECO:0000256" key="7">
    <source>
        <dbReference type="ARBA" id="ARBA00048478"/>
    </source>
</evidence>
<feature type="domain" description="Cytidylate kinase" evidence="9">
    <location>
        <begin position="5"/>
        <end position="218"/>
    </location>
</feature>
<evidence type="ECO:0000259" key="9">
    <source>
        <dbReference type="Pfam" id="PF02224"/>
    </source>
</evidence>
<feature type="binding site" evidence="8">
    <location>
        <begin position="9"/>
        <end position="17"/>
    </location>
    <ligand>
        <name>ATP</name>
        <dbReference type="ChEBI" id="CHEBI:30616"/>
    </ligand>
</feature>
<evidence type="ECO:0000256" key="4">
    <source>
        <dbReference type="ARBA" id="ARBA00022777"/>
    </source>
</evidence>
<dbReference type="SUPFAM" id="SSF52540">
    <property type="entry name" value="P-loop containing nucleoside triphosphate hydrolases"/>
    <property type="match status" value="1"/>
</dbReference>
<dbReference type="PANTHER" id="PTHR21299:SF2">
    <property type="entry name" value="CYTIDYLATE KINASE"/>
    <property type="match status" value="1"/>
</dbReference>
<comment type="catalytic activity">
    <reaction evidence="7 8">
        <text>CMP + ATP = CDP + ADP</text>
        <dbReference type="Rhea" id="RHEA:11600"/>
        <dbReference type="ChEBI" id="CHEBI:30616"/>
        <dbReference type="ChEBI" id="CHEBI:58069"/>
        <dbReference type="ChEBI" id="CHEBI:60377"/>
        <dbReference type="ChEBI" id="CHEBI:456216"/>
        <dbReference type="EC" id="2.7.4.25"/>
    </reaction>
</comment>
<keyword evidence="2 8" id="KW-0808">Transferase</keyword>
<reference evidence="10 11" key="1">
    <citation type="submission" date="2010-08" db="EMBL/GenBank/DDBJ databases">
        <authorList>
            <consortium name="US DOE Joint Genome Institute (JGI-PGF)"/>
            <person name="Lucas S."/>
            <person name="Copeland A."/>
            <person name="Lapidus A."/>
            <person name="Cheng J.-F."/>
            <person name="Bruce D."/>
            <person name="Goodwin L."/>
            <person name="Pitluck S."/>
            <person name="Land M.L."/>
            <person name="Hauser L."/>
            <person name="Chang Y.-J."/>
            <person name="Anderson I.J."/>
            <person name="Johnson E."/>
            <person name="Mulhopadhyay B."/>
            <person name="Kyrpides N."/>
            <person name="Woyke T.J."/>
        </authorList>
    </citation>
    <scope>NUCLEOTIDE SEQUENCE [LARGE SCALE GENOMIC DNA]</scope>
    <source>
        <strain evidence="10 11">6</strain>
    </source>
</reference>
<dbReference type="eggNOG" id="COG0283">
    <property type="taxonomic scope" value="Bacteria"/>
</dbReference>
<dbReference type="GO" id="GO:0015949">
    <property type="term" value="P:nucleobase-containing small molecule interconversion"/>
    <property type="evidence" value="ECO:0007669"/>
    <property type="project" value="TreeGrafter"/>
</dbReference>
<dbReference type="InterPro" id="IPR027417">
    <property type="entry name" value="P-loop_NTPase"/>
</dbReference>
<dbReference type="Proteomes" id="UP000005753">
    <property type="component" value="Chromosome"/>
</dbReference>
<evidence type="ECO:0000313" key="11">
    <source>
        <dbReference type="Proteomes" id="UP000005753"/>
    </source>
</evidence>
<dbReference type="PANTHER" id="PTHR21299">
    <property type="entry name" value="CYTIDYLATE KINASE/PANTOATE-BETA-ALANINE LIGASE"/>
    <property type="match status" value="1"/>
</dbReference>
<dbReference type="InterPro" id="IPR003136">
    <property type="entry name" value="Cytidylate_kin"/>
</dbReference>
<dbReference type="HAMAP" id="MF_00238">
    <property type="entry name" value="Cytidyl_kinase_type1"/>
    <property type="match status" value="1"/>
</dbReference>
<dbReference type="NCBIfam" id="TIGR00017">
    <property type="entry name" value="cmk"/>
    <property type="match status" value="1"/>
</dbReference>
<evidence type="ECO:0000256" key="1">
    <source>
        <dbReference type="ARBA" id="ARBA00009427"/>
    </source>
</evidence>
<dbReference type="AlphaFoldDB" id="I5AQI3"/>
<evidence type="ECO:0000256" key="8">
    <source>
        <dbReference type="HAMAP-Rule" id="MF_00238"/>
    </source>
</evidence>
<evidence type="ECO:0000256" key="5">
    <source>
        <dbReference type="ARBA" id="ARBA00022840"/>
    </source>
</evidence>
<dbReference type="HOGENOM" id="CLU_079959_0_2_9"/>
<dbReference type="OrthoDB" id="9807434at2"/>
<keyword evidence="3 8" id="KW-0547">Nucleotide-binding</keyword>
<dbReference type="EC" id="2.7.4.25" evidence="8"/>
<keyword evidence="5 8" id="KW-0067">ATP-binding</keyword>
<comment type="subcellular location">
    <subcellularLocation>
        <location evidence="8">Cytoplasm</location>
    </subcellularLocation>
</comment>
<reference evidence="10 11" key="2">
    <citation type="submission" date="2012-02" db="EMBL/GenBank/DDBJ databases">
        <title>Improved High-Quality Draft sequence of Eubacterium cellulosolvens 6.</title>
        <authorList>
            <consortium name="US DOE Joint Genome Institute"/>
            <person name="Lucas S."/>
            <person name="Han J."/>
            <person name="Lapidus A."/>
            <person name="Cheng J.-F."/>
            <person name="Goodwin L."/>
            <person name="Pitluck S."/>
            <person name="Peters L."/>
            <person name="Mikhailova N."/>
            <person name="Gu W."/>
            <person name="Detter J.C."/>
            <person name="Han C."/>
            <person name="Tapia R."/>
            <person name="Land M."/>
            <person name="Hauser L."/>
            <person name="Kyrpides N."/>
            <person name="Ivanova N."/>
            <person name="Pagani I."/>
            <person name="Johnson E."/>
            <person name="Mukhopadhyay B."/>
            <person name="Anderson I."/>
            <person name="Woyke T."/>
        </authorList>
    </citation>
    <scope>NUCLEOTIDE SEQUENCE [LARGE SCALE GENOMIC DNA]</scope>
    <source>
        <strain evidence="10 11">6</strain>
    </source>
</reference>
<dbReference type="InterPro" id="IPR011994">
    <property type="entry name" value="Cytidylate_kinase_dom"/>
</dbReference>
<dbReference type="EMBL" id="CM001487">
    <property type="protein sequence ID" value="EIM56056.1"/>
    <property type="molecule type" value="Genomic_DNA"/>
</dbReference>
<evidence type="ECO:0000256" key="6">
    <source>
        <dbReference type="ARBA" id="ARBA00047615"/>
    </source>
</evidence>
<comment type="similarity">
    <text evidence="1 8">Belongs to the cytidylate kinase family. Type 1 subfamily.</text>
</comment>
<evidence type="ECO:0000256" key="2">
    <source>
        <dbReference type="ARBA" id="ARBA00022679"/>
    </source>
</evidence>